<dbReference type="PROSITE" id="PS00027">
    <property type="entry name" value="HOMEOBOX_1"/>
    <property type="match status" value="1"/>
</dbReference>
<evidence type="ECO:0000256" key="1">
    <source>
        <dbReference type="ARBA" id="ARBA00004123"/>
    </source>
</evidence>
<evidence type="ECO:0000313" key="9">
    <source>
        <dbReference type="Proteomes" id="UP001165740"/>
    </source>
</evidence>
<keyword evidence="3 5" id="KW-0371">Homeobox</keyword>
<gene>
    <name evidence="10" type="primary">LOC106074393</name>
</gene>
<evidence type="ECO:0000256" key="6">
    <source>
        <dbReference type="RuleBase" id="RU000682"/>
    </source>
</evidence>
<keyword evidence="4 5" id="KW-0539">Nucleus</keyword>
<dbReference type="GeneID" id="106074393"/>
<keyword evidence="2 5" id="KW-0238">DNA-binding</keyword>
<feature type="compositionally biased region" description="Polar residues" evidence="7">
    <location>
        <begin position="22"/>
        <end position="31"/>
    </location>
</feature>
<feature type="compositionally biased region" description="Acidic residues" evidence="7">
    <location>
        <begin position="149"/>
        <end position="164"/>
    </location>
</feature>
<feature type="compositionally biased region" description="Basic and acidic residues" evidence="7">
    <location>
        <begin position="90"/>
        <end position="137"/>
    </location>
</feature>
<dbReference type="InterPro" id="IPR009057">
    <property type="entry name" value="Homeodomain-like_sf"/>
</dbReference>
<evidence type="ECO:0000256" key="7">
    <source>
        <dbReference type="SAM" id="MobiDB-lite"/>
    </source>
</evidence>
<dbReference type="Proteomes" id="UP001165740">
    <property type="component" value="Chromosome 1"/>
</dbReference>
<evidence type="ECO:0000256" key="2">
    <source>
        <dbReference type="ARBA" id="ARBA00023125"/>
    </source>
</evidence>
<keyword evidence="9" id="KW-1185">Reference proteome</keyword>
<feature type="region of interest" description="Disordered" evidence="7">
    <location>
        <begin position="265"/>
        <end position="286"/>
    </location>
</feature>
<accession>A0A9W2ZH61</accession>
<comment type="subcellular location">
    <subcellularLocation>
        <location evidence="1 5 6">Nucleus</location>
    </subcellularLocation>
</comment>
<dbReference type="PROSITE" id="PS50071">
    <property type="entry name" value="HOMEOBOX_2"/>
    <property type="match status" value="1"/>
</dbReference>
<proteinExistence type="predicted"/>
<dbReference type="SMART" id="SM00389">
    <property type="entry name" value="HOX"/>
    <property type="match status" value="1"/>
</dbReference>
<dbReference type="AlphaFoldDB" id="A0A9W2ZH61"/>
<dbReference type="InterPro" id="IPR001356">
    <property type="entry name" value="HD"/>
</dbReference>
<feature type="compositionally biased region" description="Low complexity" evidence="7">
    <location>
        <begin position="1"/>
        <end position="15"/>
    </location>
</feature>
<dbReference type="CDD" id="cd00086">
    <property type="entry name" value="homeodomain"/>
    <property type="match status" value="1"/>
</dbReference>
<dbReference type="GO" id="GO:0000978">
    <property type="term" value="F:RNA polymerase II cis-regulatory region sequence-specific DNA binding"/>
    <property type="evidence" value="ECO:0007669"/>
    <property type="project" value="TreeGrafter"/>
</dbReference>
<reference evidence="10" key="1">
    <citation type="submission" date="2025-08" db="UniProtKB">
        <authorList>
            <consortium name="RefSeq"/>
        </authorList>
    </citation>
    <scope>IDENTIFICATION</scope>
</reference>
<feature type="compositionally biased region" description="Low complexity" evidence="7">
    <location>
        <begin position="309"/>
        <end position="318"/>
    </location>
</feature>
<evidence type="ECO:0000256" key="3">
    <source>
        <dbReference type="ARBA" id="ARBA00023155"/>
    </source>
</evidence>
<dbReference type="GO" id="GO:0030154">
    <property type="term" value="P:cell differentiation"/>
    <property type="evidence" value="ECO:0007669"/>
    <property type="project" value="TreeGrafter"/>
</dbReference>
<dbReference type="Gene3D" id="1.10.10.60">
    <property type="entry name" value="Homeodomain-like"/>
    <property type="match status" value="1"/>
</dbReference>
<dbReference type="RefSeq" id="XP_055874282.1">
    <property type="nucleotide sequence ID" value="XM_056018307.1"/>
</dbReference>
<feature type="compositionally biased region" description="Low complexity" evidence="7">
    <location>
        <begin position="34"/>
        <end position="44"/>
    </location>
</feature>
<dbReference type="GO" id="GO:0005634">
    <property type="term" value="C:nucleus"/>
    <property type="evidence" value="ECO:0007669"/>
    <property type="project" value="UniProtKB-SubCell"/>
</dbReference>
<feature type="region of interest" description="Disordered" evidence="7">
    <location>
        <begin position="1"/>
        <end position="44"/>
    </location>
</feature>
<dbReference type="OrthoDB" id="6159439at2759"/>
<evidence type="ECO:0000256" key="5">
    <source>
        <dbReference type="PROSITE-ProRule" id="PRU00108"/>
    </source>
</evidence>
<feature type="region of interest" description="Disordered" evidence="7">
    <location>
        <begin position="302"/>
        <end position="329"/>
    </location>
</feature>
<evidence type="ECO:0000259" key="8">
    <source>
        <dbReference type="PROSITE" id="PS50071"/>
    </source>
</evidence>
<dbReference type="Pfam" id="PF00046">
    <property type="entry name" value="Homeodomain"/>
    <property type="match status" value="1"/>
</dbReference>
<protein>
    <submittedName>
        <fullName evidence="10">Homeobox protein Hmx-like</fullName>
    </submittedName>
</protein>
<dbReference type="GO" id="GO:0000981">
    <property type="term" value="F:DNA-binding transcription factor activity, RNA polymerase II-specific"/>
    <property type="evidence" value="ECO:0007669"/>
    <property type="project" value="InterPro"/>
</dbReference>
<dbReference type="InterPro" id="IPR020479">
    <property type="entry name" value="HD_metazoa"/>
</dbReference>
<feature type="domain" description="Homeobox" evidence="8">
    <location>
        <begin position="327"/>
        <end position="387"/>
    </location>
</feature>
<dbReference type="PANTHER" id="PTHR24340">
    <property type="entry name" value="HOMEOBOX PROTEIN NKX"/>
    <property type="match status" value="1"/>
</dbReference>
<evidence type="ECO:0000256" key="4">
    <source>
        <dbReference type="ARBA" id="ARBA00023242"/>
    </source>
</evidence>
<dbReference type="InterPro" id="IPR017970">
    <property type="entry name" value="Homeobox_CS"/>
</dbReference>
<organism evidence="9 10">
    <name type="scientific">Biomphalaria glabrata</name>
    <name type="common">Bloodfluke planorb</name>
    <name type="synonym">Freshwater snail</name>
    <dbReference type="NCBI Taxonomy" id="6526"/>
    <lineage>
        <taxon>Eukaryota</taxon>
        <taxon>Metazoa</taxon>
        <taxon>Spiralia</taxon>
        <taxon>Lophotrochozoa</taxon>
        <taxon>Mollusca</taxon>
        <taxon>Gastropoda</taxon>
        <taxon>Heterobranchia</taxon>
        <taxon>Euthyneura</taxon>
        <taxon>Panpulmonata</taxon>
        <taxon>Hygrophila</taxon>
        <taxon>Lymnaeoidea</taxon>
        <taxon>Planorbidae</taxon>
        <taxon>Biomphalaria</taxon>
    </lineage>
</organism>
<dbReference type="SUPFAM" id="SSF46689">
    <property type="entry name" value="Homeodomain-like"/>
    <property type="match status" value="1"/>
</dbReference>
<name>A0A9W2ZH61_BIOGL</name>
<dbReference type="PANTHER" id="PTHR24340:SF73">
    <property type="entry name" value="HOMEOBOX PROTEIN BAGPIPE-RELATED"/>
    <property type="match status" value="1"/>
</dbReference>
<dbReference type="PRINTS" id="PR00024">
    <property type="entry name" value="HOMEOBOX"/>
</dbReference>
<sequence length="444" mass="49598">MTSEESTDSRTSSPEFKACSSPRLTTSSIMKANSAVRSSTSSRLSFSIDSILSVPYVATATSASSSEQERPTTSNATKDSDRLSYLARAEAAHHSDRHRDARVTDSKGSDCESERKGKCDNGKKVDKDENDNNERLSRKTQPVNKPADNDEDDSTDVDMDEEDTHPEKRLKKVSPYETAISNVRLSDFVLGASPADMVRKFGFGASSSALGKAMFDHNASQQYRRYIGGFPTPSAAFPPASNGSGPGMDACHALDYSLDLSMSHSKRRRPLPPWERINASSPHSENEYSLDMTSMCARDQQVDSDCGEGSFSSSTGKKSSQDESARIKRKRCRASFTHAQVYELERRFRHQRYLSGPERAELAQSLKLTETQVKIWFQNRRYKTKKRHQLHEEQMLAASAKKAAVTLLVKDGKRLCDQRDYMNSLLYSQLPGVTAPGYNYVYYF</sequence>
<feature type="region of interest" description="Disordered" evidence="7">
    <location>
        <begin position="59"/>
        <end position="168"/>
    </location>
</feature>
<dbReference type="InterPro" id="IPR050394">
    <property type="entry name" value="Homeobox_NK-like"/>
</dbReference>
<evidence type="ECO:0000313" key="10">
    <source>
        <dbReference type="RefSeq" id="XP_055874282.1"/>
    </source>
</evidence>
<feature type="DNA-binding region" description="Homeobox" evidence="5">
    <location>
        <begin position="329"/>
        <end position="388"/>
    </location>
</feature>